<evidence type="ECO:0000313" key="2">
    <source>
        <dbReference type="EMBL" id="KAH9843433.1"/>
    </source>
</evidence>
<keyword evidence="1" id="KW-0472">Membrane</keyword>
<gene>
    <name evidence="2" type="ORF">Tdes44962_MAKER07376</name>
</gene>
<sequence>MANLLTLARRQASTVPIPHTMIALLVVLLVLLIMILLLIAALYFFRQRRTRAHRPDLLPVYEDAEKRLSTASTSSHHRRVMVRPSESVYVISEKGIPLDETAPSTPTSSIPEIRITFPEEFDDLGKRKSGRVVVVRVGDTSVGLEPVSVEEKPPVYDQHDERFQSLDLDRVGGLVEKARNAPSKEYQ</sequence>
<dbReference type="Proteomes" id="UP001138500">
    <property type="component" value="Unassembled WGS sequence"/>
</dbReference>
<evidence type="ECO:0008006" key="4">
    <source>
        <dbReference type="Google" id="ProtNLM"/>
    </source>
</evidence>
<evidence type="ECO:0000313" key="3">
    <source>
        <dbReference type="Proteomes" id="UP001138500"/>
    </source>
</evidence>
<protein>
    <recommendedName>
        <fullName evidence="4">Herpesvirus latent membrane 1 (LMP1) domain-containing protein</fullName>
    </recommendedName>
</protein>
<proteinExistence type="predicted"/>
<keyword evidence="1" id="KW-0812">Transmembrane</keyword>
<evidence type="ECO:0000256" key="1">
    <source>
        <dbReference type="SAM" id="Phobius"/>
    </source>
</evidence>
<organism evidence="2 3">
    <name type="scientific">Teratosphaeria destructans</name>
    <dbReference type="NCBI Taxonomy" id="418781"/>
    <lineage>
        <taxon>Eukaryota</taxon>
        <taxon>Fungi</taxon>
        <taxon>Dikarya</taxon>
        <taxon>Ascomycota</taxon>
        <taxon>Pezizomycotina</taxon>
        <taxon>Dothideomycetes</taxon>
        <taxon>Dothideomycetidae</taxon>
        <taxon>Mycosphaerellales</taxon>
        <taxon>Teratosphaeriaceae</taxon>
        <taxon>Teratosphaeria</taxon>
    </lineage>
</organism>
<dbReference type="EMBL" id="RIBY02000347">
    <property type="protein sequence ID" value="KAH9843433.1"/>
    <property type="molecule type" value="Genomic_DNA"/>
</dbReference>
<keyword evidence="3" id="KW-1185">Reference proteome</keyword>
<reference evidence="2 3" key="1">
    <citation type="journal article" date="2018" name="IMA Fungus">
        <title>IMA Genome-F 10: Nine draft genome sequences of Claviceps purpurea s.lat., including C. arundinis, C. humidiphila, and C. cf. spartinae, pseudomolecules for the pitch canker pathogen Fusarium circinatum, draft genome of Davidsoniella eucalypti, Grosmannia galeiformis, Quambalaria eucalypti, and Teratosphaeria destructans.</title>
        <authorList>
            <person name="Wingfield B.D."/>
            <person name="Liu M."/>
            <person name="Nguyen H.D."/>
            <person name="Lane F.A."/>
            <person name="Morgan S.W."/>
            <person name="De Vos L."/>
            <person name="Wilken P.M."/>
            <person name="Duong T.A."/>
            <person name="Aylward J."/>
            <person name="Coetzee M.P."/>
            <person name="Dadej K."/>
            <person name="De Beer Z.W."/>
            <person name="Findlay W."/>
            <person name="Havenga M."/>
            <person name="Kolarik M."/>
            <person name="Menzies J.G."/>
            <person name="Naidoo K."/>
            <person name="Pochopski O."/>
            <person name="Shoukouhi P."/>
            <person name="Santana Q.C."/>
            <person name="Seifert K.A."/>
            <person name="Soal N."/>
            <person name="Steenkamp E.T."/>
            <person name="Tatham C.T."/>
            <person name="van der Nest M.A."/>
            <person name="Wingfield M.J."/>
        </authorList>
    </citation>
    <scope>NUCLEOTIDE SEQUENCE [LARGE SCALE GENOMIC DNA]</scope>
    <source>
        <strain evidence="2">CMW44962</strain>
    </source>
</reference>
<accession>A0A9W7SZF4</accession>
<feature type="transmembrane region" description="Helical" evidence="1">
    <location>
        <begin position="20"/>
        <end position="45"/>
    </location>
</feature>
<name>A0A9W7SZF4_9PEZI</name>
<dbReference type="OrthoDB" id="5388417at2759"/>
<dbReference type="AlphaFoldDB" id="A0A9W7SZF4"/>
<reference evidence="2 3" key="2">
    <citation type="journal article" date="2021" name="Curr. Genet.">
        <title>Genetic response to nitrogen starvation in the aggressive Eucalyptus foliar pathogen Teratosphaeria destructans.</title>
        <authorList>
            <person name="Havenga M."/>
            <person name="Wingfield B.D."/>
            <person name="Wingfield M.J."/>
            <person name="Dreyer L.L."/>
            <person name="Roets F."/>
            <person name="Aylward J."/>
        </authorList>
    </citation>
    <scope>NUCLEOTIDE SEQUENCE [LARGE SCALE GENOMIC DNA]</scope>
    <source>
        <strain evidence="2">CMW44962</strain>
    </source>
</reference>
<comment type="caution">
    <text evidence="2">The sequence shown here is derived from an EMBL/GenBank/DDBJ whole genome shotgun (WGS) entry which is preliminary data.</text>
</comment>
<keyword evidence="1" id="KW-1133">Transmembrane helix</keyword>